<evidence type="ECO:0000256" key="3">
    <source>
        <dbReference type="ARBA" id="ARBA00023235"/>
    </source>
</evidence>
<protein>
    <recommendedName>
        <fullName evidence="4">Peptidyl-prolyl cis-trans isomerase</fullName>
        <shortName evidence="4">PPIase</shortName>
        <ecNumber evidence="4">5.2.1.8</ecNumber>
    </recommendedName>
</protein>
<keyword evidence="2 4" id="KW-0697">Rotamase</keyword>
<dbReference type="PRINTS" id="PR00153">
    <property type="entry name" value="CSAPPISMRASE"/>
</dbReference>
<sequence length="197" mass="21065">MPATATDMLIPLRKTLGAVALGLVVATSAHAQTIKLSTTEGEIRIELNAEKAPKSAANFVQYVKSGHYNGTIFHRVIENFMIQGGGFTDKMAQKPTKPPIPLEAANGLHNLRGTVAMARTGDPNSATSQFFINVVDNAFLDAENARDSRGYAVFGHVVEGMDVVDKIRAKPTGNLAGQQNVPLTPILITKAIVESQK</sequence>
<dbReference type="GO" id="GO:0016853">
    <property type="term" value="F:isomerase activity"/>
    <property type="evidence" value="ECO:0007669"/>
    <property type="project" value="UniProtKB-KW"/>
</dbReference>
<evidence type="ECO:0000313" key="7">
    <source>
        <dbReference type="Proteomes" id="UP001219862"/>
    </source>
</evidence>
<comment type="similarity">
    <text evidence="1 4">Belongs to the cyclophilin-type PPIase family.</text>
</comment>
<dbReference type="PANTHER" id="PTHR43246">
    <property type="entry name" value="PEPTIDYL-PROLYL CIS-TRANS ISOMERASE CYP38, CHLOROPLASTIC"/>
    <property type="match status" value="1"/>
</dbReference>
<dbReference type="Pfam" id="PF00160">
    <property type="entry name" value="Pro_isomerase"/>
    <property type="match status" value="1"/>
</dbReference>
<dbReference type="SUPFAM" id="SSF50891">
    <property type="entry name" value="Cyclophilin-like"/>
    <property type="match status" value="1"/>
</dbReference>
<evidence type="ECO:0000256" key="1">
    <source>
        <dbReference type="ARBA" id="ARBA00007365"/>
    </source>
</evidence>
<dbReference type="CDD" id="cd01920">
    <property type="entry name" value="cyclophilin_EcCYP_like"/>
    <property type="match status" value="1"/>
</dbReference>
<keyword evidence="7" id="KW-1185">Reference proteome</keyword>
<comment type="caution">
    <text evidence="6">The sequence shown here is derived from an EMBL/GenBank/DDBJ whole genome shotgun (WGS) entry which is preliminary data.</text>
</comment>
<dbReference type="Gene3D" id="2.40.100.10">
    <property type="entry name" value="Cyclophilin-like"/>
    <property type="match status" value="1"/>
</dbReference>
<comment type="function">
    <text evidence="4">PPIases accelerate the folding of proteins. It catalyzes the cis-trans isomerization of proline imidic peptide bonds in oligopeptides.</text>
</comment>
<evidence type="ECO:0000313" key="6">
    <source>
        <dbReference type="EMBL" id="MDC8783903.1"/>
    </source>
</evidence>
<feature type="signal peptide" evidence="4">
    <location>
        <begin position="1"/>
        <end position="31"/>
    </location>
</feature>
<evidence type="ECO:0000259" key="5">
    <source>
        <dbReference type="PROSITE" id="PS50072"/>
    </source>
</evidence>
<evidence type="ECO:0000256" key="4">
    <source>
        <dbReference type="RuleBase" id="RU363019"/>
    </source>
</evidence>
<keyword evidence="4" id="KW-0732">Signal</keyword>
<dbReference type="EMBL" id="JAQQXS010000001">
    <property type="protein sequence ID" value="MDC8783903.1"/>
    <property type="molecule type" value="Genomic_DNA"/>
</dbReference>
<dbReference type="PROSITE" id="PS00170">
    <property type="entry name" value="CSA_PPIASE_1"/>
    <property type="match status" value="1"/>
</dbReference>
<evidence type="ECO:0000256" key="2">
    <source>
        <dbReference type="ARBA" id="ARBA00023110"/>
    </source>
</evidence>
<dbReference type="InterPro" id="IPR002130">
    <property type="entry name" value="Cyclophilin-type_PPIase_dom"/>
</dbReference>
<dbReference type="EC" id="5.2.1.8" evidence="4"/>
<comment type="catalytic activity">
    <reaction evidence="4">
        <text>[protein]-peptidylproline (omega=180) = [protein]-peptidylproline (omega=0)</text>
        <dbReference type="Rhea" id="RHEA:16237"/>
        <dbReference type="Rhea" id="RHEA-COMP:10747"/>
        <dbReference type="Rhea" id="RHEA-COMP:10748"/>
        <dbReference type="ChEBI" id="CHEBI:83833"/>
        <dbReference type="ChEBI" id="CHEBI:83834"/>
        <dbReference type="EC" id="5.2.1.8"/>
    </reaction>
</comment>
<dbReference type="InterPro" id="IPR029000">
    <property type="entry name" value="Cyclophilin-like_dom_sf"/>
</dbReference>
<feature type="domain" description="PPIase cyclophilin-type" evidence="5">
    <location>
        <begin position="41"/>
        <end position="193"/>
    </location>
</feature>
<name>A0ABT5KLW2_9BURK</name>
<gene>
    <name evidence="6" type="ORF">PRZ01_01700</name>
</gene>
<feature type="chain" id="PRO_5045013749" description="Peptidyl-prolyl cis-trans isomerase" evidence="4">
    <location>
        <begin position="32"/>
        <end position="197"/>
    </location>
</feature>
<proteinExistence type="inferred from homology"/>
<dbReference type="InterPro" id="IPR020892">
    <property type="entry name" value="Cyclophilin-type_PPIase_CS"/>
</dbReference>
<accession>A0ABT5KLW2</accession>
<reference evidence="6 7" key="1">
    <citation type="submission" date="2022-10" db="EMBL/GenBank/DDBJ databases">
        <title>paucibacter sp. hw8 Genome sequencing.</title>
        <authorList>
            <person name="Park S."/>
        </authorList>
    </citation>
    <scope>NUCLEOTIDE SEQUENCE [LARGE SCALE GENOMIC DNA]</scope>
    <source>
        <strain evidence="7">hw8</strain>
    </source>
</reference>
<dbReference type="Proteomes" id="UP001219862">
    <property type="component" value="Unassembled WGS sequence"/>
</dbReference>
<dbReference type="RefSeq" id="WP_273595007.1">
    <property type="nucleotide sequence ID" value="NZ_JAQQXS010000001.1"/>
</dbReference>
<keyword evidence="3 4" id="KW-0413">Isomerase</keyword>
<organism evidence="6 7">
    <name type="scientific">Roseateles koreensis</name>
    <dbReference type="NCBI Taxonomy" id="2987526"/>
    <lineage>
        <taxon>Bacteria</taxon>
        <taxon>Pseudomonadati</taxon>
        <taxon>Pseudomonadota</taxon>
        <taxon>Betaproteobacteria</taxon>
        <taxon>Burkholderiales</taxon>
        <taxon>Sphaerotilaceae</taxon>
        <taxon>Roseateles</taxon>
    </lineage>
</organism>
<dbReference type="InterPro" id="IPR044665">
    <property type="entry name" value="E_coli_cyclophilin_A-like"/>
</dbReference>
<dbReference type="PROSITE" id="PS50072">
    <property type="entry name" value="CSA_PPIASE_2"/>
    <property type="match status" value="1"/>
</dbReference>